<reference evidence="9 10" key="1">
    <citation type="submission" date="2024-09" db="EMBL/GenBank/DDBJ databases">
        <authorList>
            <person name="Pan X."/>
        </authorList>
    </citation>
    <scope>NUCLEOTIDE SEQUENCE [LARGE SCALE GENOMIC DNA]</scope>
    <source>
        <strain evidence="9 10">B2969</strain>
    </source>
</reference>
<dbReference type="InterPro" id="IPR012341">
    <property type="entry name" value="6hp_glycosidase-like_sf"/>
</dbReference>
<evidence type="ECO:0000256" key="1">
    <source>
        <dbReference type="ARBA" id="ARBA00001445"/>
    </source>
</evidence>
<evidence type="ECO:0000259" key="8">
    <source>
        <dbReference type="Pfam" id="PF22888"/>
    </source>
</evidence>
<dbReference type="InterPro" id="IPR008902">
    <property type="entry name" value="Rhamnosid_concanavalin"/>
</dbReference>
<dbReference type="PANTHER" id="PTHR33307">
    <property type="entry name" value="ALPHA-RHAMNOSIDASE (EUROFUNG)"/>
    <property type="match status" value="1"/>
</dbReference>
<dbReference type="PANTHER" id="PTHR33307:SF11">
    <property type="entry name" value="ALPHA-L-RHAMNOSIDASE"/>
    <property type="match status" value="1"/>
</dbReference>
<dbReference type="Gene3D" id="2.60.420.10">
    <property type="entry name" value="Maltose phosphorylase, domain 3"/>
    <property type="match status" value="1"/>
</dbReference>
<dbReference type="Pfam" id="PF05592">
    <property type="entry name" value="Bac_rhamnosid"/>
    <property type="match status" value="1"/>
</dbReference>
<organism evidence="9 10">
    <name type="scientific">Microbacterium alkaliflavum</name>
    <dbReference type="NCBI Taxonomy" id="3248839"/>
    <lineage>
        <taxon>Bacteria</taxon>
        <taxon>Bacillati</taxon>
        <taxon>Actinomycetota</taxon>
        <taxon>Actinomycetes</taxon>
        <taxon>Micrococcales</taxon>
        <taxon>Microbacteriaceae</taxon>
        <taxon>Microbacterium</taxon>
    </lineage>
</organism>
<dbReference type="InterPro" id="IPR013783">
    <property type="entry name" value="Ig-like_fold"/>
</dbReference>
<evidence type="ECO:0000313" key="9">
    <source>
        <dbReference type="EMBL" id="MFH8249025.1"/>
    </source>
</evidence>
<sequence>MTVEDLSVNGREDSPLGIGSSRPRLGWTLTSEDAPGNPCFDGAVSGVCALDEQTAYEIEAASSVGDLEAGRLLWDSGKIDGAQQNNVVYAATDALASRASVAWRVRVWDALGNRSEWSDPSTFSVGLLNQDDWGAARWIEQAGRTELQPLPVFARKFDVPAGKKVAAATLYLSGVGLQYATVNGQAVTDEQLAPGNTNYQLSTEYRTYDITPELASGENVVGVQLGNGTAYVRRSVTNPAVGRTSPYAWWQSQLKGSGSLVAAVPAGATKVLLNNVSNYHVGGTINIDTGDGGDRLESRVITAIGTAGLAGTGITFEPALDAAHASGALVTGSGNNIAASDASAGAAVTPRLIGRIEVNYTDGSSDQIVTDRSWRAASGALVTDAWYSGEDYDARREQVGWNQPGAVLGEGAVRRDGSPMNWASAGIAPAPNLATKLVSRDAEGIHEAERFTPKSVTNPAPGVWVFDFGQNFAGWPELNLPQLPAGTIVKVKPAESLNANGTVNQSSLGPGGRGNDLFNSYITAGLPGGEKYNPKFNYFGMQWVQIEGLPAGFTPTADLVTGVRLQAGTPVVGTFDSSNARINRINKMAYYSMATQVMSTFTDCPGREKQSYPADYTMPMDGLHSLFEFDAYMRTTEHHLVEGQSMADTSMFGNVALKTPVHDWGYTGQFGDEINWGNGIILVPAFLYEYYGDTETMTRYYDQMVNFVKYIQRQKVGTGADANIVNAALADWVAAEQTSGRITGTWGYYVMITKMAMMAKLTGHDEDAATYTKLAEDIKTSYNNAFLNTTLGYYTATGNAGTTGATQAAQALALDAGLVPDQYRDSVVGQLVDNVKTFGPDDGPHFSAGTIGLAAVVRQLTATGNGQVLFDALQTDTQPGYGYFLQPTAANPEGFTTIGERWTRGDSKNHMILAQIVEWFQKGLAGINRAPGSIDYDRLVFKPQPAGDLTWAKGSFETPRGLAASSWEKDDQRLTLTVDVPANTTAEVWVPTGGDQAVLTPNRATFERVDGEFAVYTVGAGRFTFVAPTDSYSDLTAAVQARAAAGELKAELADNLLKFVRKAVDQSATGDAQPADSALRSFLNSISNANDKQSTAAARAELTALATALQAQLRGAAGIPLDR</sequence>
<feature type="domain" description="Bacterial alpha-L-rhamnosidase N-terminal" evidence="5">
    <location>
        <begin position="348"/>
        <end position="406"/>
    </location>
</feature>
<dbReference type="Gene3D" id="1.50.10.10">
    <property type="match status" value="1"/>
</dbReference>
<evidence type="ECO:0000259" key="7">
    <source>
        <dbReference type="Pfam" id="PF17390"/>
    </source>
</evidence>
<dbReference type="InterPro" id="IPR016007">
    <property type="entry name" value="Alpha_rhamnosid"/>
</dbReference>
<feature type="domain" description="Alpha-L-rhamnosidase C-terminal" evidence="7">
    <location>
        <begin position="931"/>
        <end position="996"/>
    </location>
</feature>
<evidence type="ECO:0000313" key="10">
    <source>
        <dbReference type="Proteomes" id="UP001610861"/>
    </source>
</evidence>
<feature type="domain" description="Alpha-L-rhamnosidase concanavalin-like" evidence="4">
    <location>
        <begin position="460"/>
        <end position="562"/>
    </location>
</feature>
<name>A0ABW7Q2G9_9MICO</name>
<dbReference type="Pfam" id="PF17389">
    <property type="entry name" value="Bac_rhamnosid6H"/>
    <property type="match status" value="1"/>
</dbReference>
<proteinExistence type="predicted"/>
<accession>A0ABW7Q2G9</accession>
<dbReference type="InterPro" id="IPR008928">
    <property type="entry name" value="6-hairpin_glycosidase_sf"/>
</dbReference>
<dbReference type="Pfam" id="PF08531">
    <property type="entry name" value="Bac_rhamnosid_N"/>
    <property type="match status" value="2"/>
</dbReference>
<dbReference type="InterPro" id="IPR035396">
    <property type="entry name" value="Bac_rhamnosid6H"/>
</dbReference>
<comment type="caution">
    <text evidence="9">The sequence shown here is derived from an EMBL/GenBank/DDBJ whole genome shotgun (WGS) entry which is preliminary data.</text>
</comment>
<keyword evidence="3 9" id="KW-0378">Hydrolase</keyword>
<dbReference type="Gene3D" id="2.60.40.10">
    <property type="entry name" value="Immunoglobulins"/>
    <property type="match status" value="1"/>
</dbReference>
<evidence type="ECO:0000259" key="6">
    <source>
        <dbReference type="Pfam" id="PF17389"/>
    </source>
</evidence>
<dbReference type="Pfam" id="PF17390">
    <property type="entry name" value="Bac_rhamnosid_C"/>
    <property type="match status" value="1"/>
</dbReference>
<dbReference type="Proteomes" id="UP001610861">
    <property type="component" value="Unassembled WGS sequence"/>
</dbReference>
<gene>
    <name evidence="9" type="ORF">ACH3VR_01495</name>
</gene>
<evidence type="ECO:0000259" key="4">
    <source>
        <dbReference type="Pfam" id="PF05592"/>
    </source>
</evidence>
<dbReference type="EMBL" id="JBIQWL010000001">
    <property type="protein sequence ID" value="MFH8249025.1"/>
    <property type="molecule type" value="Genomic_DNA"/>
</dbReference>
<keyword evidence="10" id="KW-1185">Reference proteome</keyword>
<dbReference type="InterPro" id="IPR013737">
    <property type="entry name" value="Bac_rhamnosid_N"/>
</dbReference>
<dbReference type="GO" id="GO:0016787">
    <property type="term" value="F:hydrolase activity"/>
    <property type="evidence" value="ECO:0007669"/>
    <property type="project" value="UniProtKB-KW"/>
</dbReference>
<dbReference type="InterPro" id="IPR054470">
    <property type="entry name" value="FIMAH_dom"/>
</dbReference>
<feature type="domain" description="Alpha-L-rhamnosidase six-hairpin glycosidase" evidence="6">
    <location>
        <begin position="572"/>
        <end position="922"/>
    </location>
</feature>
<dbReference type="Gene3D" id="2.60.120.260">
    <property type="entry name" value="Galactose-binding domain-like"/>
    <property type="match status" value="3"/>
</dbReference>
<dbReference type="EC" id="3.2.1.40" evidence="2"/>
<dbReference type="Pfam" id="PF25788">
    <property type="entry name" value="Ig_Rha78A_N"/>
    <property type="match status" value="1"/>
</dbReference>
<evidence type="ECO:0000256" key="2">
    <source>
        <dbReference type="ARBA" id="ARBA00012652"/>
    </source>
</evidence>
<dbReference type="RefSeq" id="WP_396638977.1">
    <property type="nucleotide sequence ID" value="NZ_JBIQWL010000001.1"/>
</dbReference>
<protein>
    <recommendedName>
        <fullName evidence="2">alpha-L-rhamnosidase</fullName>
        <ecNumber evidence="2">3.2.1.40</ecNumber>
    </recommendedName>
</protein>
<evidence type="ECO:0000256" key="3">
    <source>
        <dbReference type="ARBA" id="ARBA00022801"/>
    </source>
</evidence>
<dbReference type="SUPFAM" id="SSF48208">
    <property type="entry name" value="Six-hairpin glycosidases"/>
    <property type="match status" value="1"/>
</dbReference>
<feature type="domain" description="FIMAH" evidence="8">
    <location>
        <begin position="1033"/>
        <end position="1110"/>
    </location>
</feature>
<dbReference type="Pfam" id="PF22888">
    <property type="entry name" value="FIMAH"/>
    <property type="match status" value="1"/>
</dbReference>
<comment type="catalytic activity">
    <reaction evidence="1">
        <text>Hydrolysis of terminal non-reducing alpha-L-rhamnose residues in alpha-L-rhamnosides.</text>
        <dbReference type="EC" id="3.2.1.40"/>
    </reaction>
</comment>
<evidence type="ECO:0000259" key="5">
    <source>
        <dbReference type="Pfam" id="PF08531"/>
    </source>
</evidence>
<dbReference type="InterPro" id="IPR035398">
    <property type="entry name" value="Bac_rhamnosid_C"/>
</dbReference>
<feature type="domain" description="Bacterial alpha-L-rhamnosidase N-terminal" evidence="5">
    <location>
        <begin position="163"/>
        <end position="237"/>
    </location>
</feature>